<protein>
    <recommendedName>
        <fullName evidence="3">ANR family transcriptional regulator</fullName>
    </recommendedName>
</protein>
<evidence type="ECO:0000313" key="1">
    <source>
        <dbReference type="EMBL" id="MDQ0510896.1"/>
    </source>
</evidence>
<proteinExistence type="predicted"/>
<accession>A0ABU0LQC5</accession>
<keyword evidence="2" id="KW-1185">Reference proteome</keyword>
<dbReference type="RefSeq" id="WP_306889611.1">
    <property type="nucleotide sequence ID" value="NZ_JAUSVR010000004.1"/>
</dbReference>
<dbReference type="EMBL" id="JAUSVR010000004">
    <property type="protein sequence ID" value="MDQ0510896.1"/>
    <property type="molecule type" value="Genomic_DNA"/>
</dbReference>
<comment type="caution">
    <text evidence="1">The sequence shown here is derived from an EMBL/GenBank/DDBJ whole genome shotgun (WGS) entry which is preliminary data.</text>
</comment>
<dbReference type="Proteomes" id="UP001235094">
    <property type="component" value="Unassembled WGS sequence"/>
</dbReference>
<evidence type="ECO:0008006" key="3">
    <source>
        <dbReference type="Google" id="ProtNLM"/>
    </source>
</evidence>
<organism evidence="1 2">
    <name type="scientific">Ancylobacter amanitiformis</name>
    <dbReference type="NCBI Taxonomy" id="217069"/>
    <lineage>
        <taxon>Bacteria</taxon>
        <taxon>Pseudomonadati</taxon>
        <taxon>Pseudomonadota</taxon>
        <taxon>Alphaproteobacteria</taxon>
        <taxon>Hyphomicrobiales</taxon>
        <taxon>Xanthobacteraceae</taxon>
        <taxon>Ancylobacter</taxon>
    </lineage>
</organism>
<evidence type="ECO:0000313" key="2">
    <source>
        <dbReference type="Proteomes" id="UP001235094"/>
    </source>
</evidence>
<reference evidence="1 2" key="1">
    <citation type="submission" date="2023-07" db="EMBL/GenBank/DDBJ databases">
        <title>Genomic Encyclopedia of Type Strains, Phase IV (KMG-IV): sequencing the most valuable type-strain genomes for metagenomic binning, comparative biology and taxonomic classification.</title>
        <authorList>
            <person name="Goeker M."/>
        </authorList>
    </citation>
    <scope>NUCLEOTIDE SEQUENCE [LARGE SCALE GENOMIC DNA]</scope>
    <source>
        <strain evidence="1 2">DSM 15561</strain>
    </source>
</reference>
<name>A0ABU0LQC5_9HYPH</name>
<sequence length="53" mass="6096">MNTHNEIALKWQARVAEDLARAADCRARGFEEAAVLWEENARRNQRRADRAAS</sequence>
<gene>
    <name evidence="1" type="ORF">QOZ99_001784</name>
</gene>